<dbReference type="GO" id="GO:0006654">
    <property type="term" value="P:phosphatidic acid biosynthetic process"/>
    <property type="evidence" value="ECO:0007669"/>
    <property type="project" value="TreeGrafter"/>
</dbReference>
<evidence type="ECO:0000256" key="1">
    <source>
        <dbReference type="ARBA" id="ARBA00022679"/>
    </source>
</evidence>
<feature type="domain" description="Phospholipid/glycerol acyltransferase" evidence="3">
    <location>
        <begin position="93"/>
        <end position="210"/>
    </location>
</feature>
<dbReference type="HOGENOM" id="CLU_088175_0_0_0"/>
<keyword evidence="5" id="KW-1185">Reference proteome</keyword>
<evidence type="ECO:0000259" key="3">
    <source>
        <dbReference type="SMART" id="SM00563"/>
    </source>
</evidence>
<proteinExistence type="predicted"/>
<gene>
    <name evidence="4" type="ORF">U14_05302</name>
</gene>
<accession>A0A081BRJ4</accession>
<dbReference type="Proteomes" id="UP000030700">
    <property type="component" value="Unassembled WGS sequence"/>
</dbReference>
<evidence type="ECO:0000256" key="2">
    <source>
        <dbReference type="ARBA" id="ARBA00023315"/>
    </source>
</evidence>
<dbReference type="SMART" id="SM00563">
    <property type="entry name" value="PlsC"/>
    <property type="match status" value="1"/>
</dbReference>
<dbReference type="PANTHER" id="PTHR10434">
    <property type="entry name" value="1-ACYL-SN-GLYCEROL-3-PHOSPHATE ACYLTRANSFERASE"/>
    <property type="match status" value="1"/>
</dbReference>
<organism evidence="4 5">
    <name type="scientific">Candidatus Moduliflexus flocculans</name>
    <dbReference type="NCBI Taxonomy" id="1499966"/>
    <lineage>
        <taxon>Bacteria</taxon>
        <taxon>Candidatus Moduliflexota</taxon>
        <taxon>Candidatus Moduliflexia</taxon>
        <taxon>Candidatus Moduliflexales</taxon>
        <taxon>Candidatus Moduliflexaceae</taxon>
    </lineage>
</organism>
<dbReference type="GO" id="GO:0003841">
    <property type="term" value="F:1-acylglycerol-3-phosphate O-acyltransferase activity"/>
    <property type="evidence" value="ECO:0007669"/>
    <property type="project" value="TreeGrafter"/>
</dbReference>
<dbReference type="CDD" id="cd07989">
    <property type="entry name" value="LPLAT_AGPAT-like"/>
    <property type="match status" value="1"/>
</dbReference>
<keyword evidence="1 4" id="KW-0808">Transferase</keyword>
<evidence type="ECO:0000313" key="4">
    <source>
        <dbReference type="EMBL" id="GAK54025.1"/>
    </source>
</evidence>
<dbReference type="EMBL" id="DF820460">
    <property type="protein sequence ID" value="GAK54025.1"/>
    <property type="molecule type" value="Genomic_DNA"/>
</dbReference>
<dbReference type="Pfam" id="PF01553">
    <property type="entry name" value="Acyltransferase"/>
    <property type="match status" value="1"/>
</dbReference>
<dbReference type="STRING" id="1499966.U14_05302"/>
<dbReference type="InterPro" id="IPR002123">
    <property type="entry name" value="Plipid/glycerol_acylTrfase"/>
</dbReference>
<name>A0A081BRJ4_9BACT</name>
<keyword evidence="2 4" id="KW-0012">Acyltransferase</keyword>
<reference evidence="4 5" key="1">
    <citation type="journal article" date="2015" name="PeerJ">
        <title>First genomic representation of candidate bacterial phylum KSB3 points to enhanced environmental sensing as a trigger of wastewater bulking.</title>
        <authorList>
            <person name="Sekiguchi Y."/>
            <person name="Ohashi A."/>
            <person name="Parks D.H."/>
            <person name="Yamauchi T."/>
            <person name="Tyson G.W."/>
            <person name="Hugenholtz P."/>
        </authorList>
    </citation>
    <scope>NUCLEOTIDE SEQUENCE [LARGE SCALE GENOMIC DNA]</scope>
</reference>
<evidence type="ECO:0000313" key="5">
    <source>
        <dbReference type="Proteomes" id="UP000030700"/>
    </source>
</evidence>
<dbReference type="SUPFAM" id="SSF69593">
    <property type="entry name" value="Glycerol-3-phosphate (1)-acyltransferase"/>
    <property type="match status" value="1"/>
</dbReference>
<protein>
    <submittedName>
        <fullName evidence="4">1-acylglycerol-3-phosphate O-acyltransferase</fullName>
    </submittedName>
</protein>
<dbReference type="AlphaFoldDB" id="A0A081BRJ4"/>
<sequence>METKTFGHLTYQDNMYHTPAISPSLFAKASPSLTFYIKMMAIVYKASVKAKHGKYPKTEWVLSSMEIIRALESVGIQIEVRGVEHLQAADGVCLVIGNHMSVLETMVLPAIVQPIKNCTFVVKEGLLTYPVFGHVMRSIDPIAVTRTNVRQDFKVMMEGGLERLQAGISLIVFPQTTRTATFDPAEFNSIGVKLAKRANVPIVPVALVTDAWQNGKKLKDFGKIDVSKKVVFFFGKPIRVAGRGDEEHEQIVDFIQQFLLRERGQEIVSARS</sequence>
<dbReference type="PANTHER" id="PTHR10434:SF40">
    <property type="entry name" value="1-ACYL-SN-GLYCEROL-3-PHOSPHATE ACYLTRANSFERASE"/>
    <property type="match status" value="1"/>
</dbReference>